<dbReference type="GeneID" id="113492925"/>
<feature type="region of interest" description="Disordered" evidence="1">
    <location>
        <begin position="160"/>
        <end position="185"/>
    </location>
</feature>
<sequence length="185" mass="20974">MNDLKNTHDSRGNYKYATILNQGDSIISKDSKPKTEFKKKEVLSKVVMDAVKNVQNKLAGKRFTRTRVAVTEEESPEIKSSNKDALSKVVMDAVKNVQNKLAGKRFARTKVAVTEEESPEIKAGQRFARTRKEVTEEDSPEIKSKNKDALTRIMKAVQSIHKNRASDKRPPMGCYLKNTRSFEQD</sequence>
<evidence type="ECO:0000256" key="1">
    <source>
        <dbReference type="SAM" id="MobiDB-lite"/>
    </source>
</evidence>
<evidence type="ECO:0000313" key="2">
    <source>
        <dbReference type="Proteomes" id="UP000322000"/>
    </source>
</evidence>
<proteinExistence type="predicted"/>
<organism evidence="2 3">
    <name type="scientific">Trichoplusia ni</name>
    <name type="common">Cabbage looper</name>
    <dbReference type="NCBI Taxonomy" id="7111"/>
    <lineage>
        <taxon>Eukaryota</taxon>
        <taxon>Metazoa</taxon>
        <taxon>Ecdysozoa</taxon>
        <taxon>Arthropoda</taxon>
        <taxon>Hexapoda</taxon>
        <taxon>Insecta</taxon>
        <taxon>Pterygota</taxon>
        <taxon>Neoptera</taxon>
        <taxon>Endopterygota</taxon>
        <taxon>Lepidoptera</taxon>
        <taxon>Glossata</taxon>
        <taxon>Ditrysia</taxon>
        <taxon>Noctuoidea</taxon>
        <taxon>Noctuidae</taxon>
        <taxon>Plusiinae</taxon>
        <taxon>Trichoplusia</taxon>
    </lineage>
</organism>
<dbReference type="KEGG" id="tnl:113492925"/>
<feature type="compositionally biased region" description="Basic and acidic residues" evidence="1">
    <location>
        <begin position="130"/>
        <end position="147"/>
    </location>
</feature>
<accession>A0A7E5VDV1</accession>
<gene>
    <name evidence="3" type="primary">LOC113492925</name>
</gene>
<keyword evidence="2" id="KW-1185">Reference proteome</keyword>
<dbReference type="InParanoid" id="A0A7E5VDV1"/>
<dbReference type="RefSeq" id="XP_026726457.1">
    <property type="nucleotide sequence ID" value="XM_026870656.1"/>
</dbReference>
<evidence type="ECO:0000313" key="3">
    <source>
        <dbReference type="RefSeq" id="XP_026726457.1"/>
    </source>
</evidence>
<protein>
    <submittedName>
        <fullName evidence="3">Uncharacterized protein LOC113492925</fullName>
    </submittedName>
</protein>
<name>A0A7E5VDV1_TRINI</name>
<dbReference type="Proteomes" id="UP000322000">
    <property type="component" value="Chromosome 4"/>
</dbReference>
<reference evidence="3" key="1">
    <citation type="submission" date="2025-08" db="UniProtKB">
        <authorList>
            <consortium name="RefSeq"/>
        </authorList>
    </citation>
    <scope>IDENTIFICATION</scope>
</reference>
<feature type="region of interest" description="Disordered" evidence="1">
    <location>
        <begin position="128"/>
        <end position="147"/>
    </location>
</feature>
<dbReference type="AlphaFoldDB" id="A0A7E5VDV1"/>